<evidence type="ECO:0000259" key="4">
    <source>
        <dbReference type="PROSITE" id="PS50801"/>
    </source>
</evidence>
<comment type="similarity">
    <text evidence="1 2">Belongs to the anti-sigma-factor antagonist family.</text>
</comment>
<evidence type="ECO:0000313" key="6">
    <source>
        <dbReference type="Proteomes" id="UP000321484"/>
    </source>
</evidence>
<dbReference type="PROSITE" id="PS50801">
    <property type="entry name" value="STAS"/>
    <property type="match status" value="1"/>
</dbReference>
<accession>A0A511YW67</accession>
<dbReference type="CDD" id="cd07043">
    <property type="entry name" value="STAS_anti-anti-sigma_factors"/>
    <property type="match status" value="1"/>
</dbReference>
<evidence type="ECO:0000256" key="3">
    <source>
        <dbReference type="SAM" id="MobiDB-lite"/>
    </source>
</evidence>
<evidence type="ECO:0000256" key="1">
    <source>
        <dbReference type="ARBA" id="ARBA00009013"/>
    </source>
</evidence>
<dbReference type="InterPro" id="IPR003658">
    <property type="entry name" value="Anti-sigma_ant"/>
</dbReference>
<dbReference type="GO" id="GO:0043856">
    <property type="term" value="F:anti-sigma factor antagonist activity"/>
    <property type="evidence" value="ECO:0007669"/>
    <property type="project" value="InterPro"/>
</dbReference>
<dbReference type="Proteomes" id="UP000321484">
    <property type="component" value="Unassembled WGS sequence"/>
</dbReference>
<sequence>MIEALGQEHDGRASGMTLHEEPERSRVVVYGEIDLAVRQEAGPLCQALAQRALPVVIDATDVEFVDSAGMSVLVRIARDAEAGGYSVVLQHAPWMLKELLTITGVDQLLPFAEGESTPQHPTSPPADAAGD</sequence>
<comment type="caution">
    <text evidence="5">The sequence shown here is derived from an EMBL/GenBank/DDBJ whole genome shotgun (WGS) entry which is preliminary data.</text>
</comment>
<dbReference type="PANTHER" id="PTHR33495">
    <property type="entry name" value="ANTI-SIGMA FACTOR ANTAGONIST TM_1081-RELATED-RELATED"/>
    <property type="match status" value="1"/>
</dbReference>
<dbReference type="EMBL" id="BJYK01000001">
    <property type="protein sequence ID" value="GEN79448.1"/>
    <property type="molecule type" value="Genomic_DNA"/>
</dbReference>
<keyword evidence="6" id="KW-1185">Reference proteome</keyword>
<dbReference type="InterPro" id="IPR036513">
    <property type="entry name" value="STAS_dom_sf"/>
</dbReference>
<gene>
    <name evidence="5" type="ORF">AFE02nite_11820</name>
</gene>
<dbReference type="RefSeq" id="WP_052113715.1">
    <property type="nucleotide sequence ID" value="NZ_BJYK01000001.1"/>
</dbReference>
<dbReference type="Pfam" id="PF13466">
    <property type="entry name" value="STAS_2"/>
    <property type="match status" value="1"/>
</dbReference>
<feature type="region of interest" description="Disordered" evidence="3">
    <location>
        <begin position="112"/>
        <end position="131"/>
    </location>
</feature>
<organism evidence="5 6">
    <name type="scientific">Actinotalea fermentans</name>
    <dbReference type="NCBI Taxonomy" id="43671"/>
    <lineage>
        <taxon>Bacteria</taxon>
        <taxon>Bacillati</taxon>
        <taxon>Actinomycetota</taxon>
        <taxon>Actinomycetes</taxon>
        <taxon>Micrococcales</taxon>
        <taxon>Cellulomonadaceae</taxon>
        <taxon>Actinotalea</taxon>
    </lineage>
</organism>
<reference evidence="5 6" key="1">
    <citation type="submission" date="2019-07" db="EMBL/GenBank/DDBJ databases">
        <title>Whole genome shotgun sequence of Actinotalea fermentans NBRC 105374.</title>
        <authorList>
            <person name="Hosoyama A."/>
            <person name="Uohara A."/>
            <person name="Ohji S."/>
            <person name="Ichikawa N."/>
        </authorList>
    </citation>
    <scope>NUCLEOTIDE SEQUENCE [LARGE SCALE GENOMIC DNA]</scope>
    <source>
        <strain evidence="5 6">NBRC 105374</strain>
    </source>
</reference>
<dbReference type="NCBIfam" id="TIGR00377">
    <property type="entry name" value="ant_ant_sig"/>
    <property type="match status" value="1"/>
</dbReference>
<evidence type="ECO:0000256" key="2">
    <source>
        <dbReference type="RuleBase" id="RU003749"/>
    </source>
</evidence>
<dbReference type="SUPFAM" id="SSF52091">
    <property type="entry name" value="SpoIIaa-like"/>
    <property type="match status" value="1"/>
</dbReference>
<proteinExistence type="inferred from homology"/>
<protein>
    <recommendedName>
        <fullName evidence="2">Anti-sigma factor antagonist</fullName>
    </recommendedName>
</protein>
<evidence type="ECO:0000313" key="5">
    <source>
        <dbReference type="EMBL" id="GEN79448.1"/>
    </source>
</evidence>
<feature type="domain" description="STAS" evidence="4">
    <location>
        <begin position="55"/>
        <end position="109"/>
    </location>
</feature>
<dbReference type="Gene3D" id="3.30.750.24">
    <property type="entry name" value="STAS domain"/>
    <property type="match status" value="1"/>
</dbReference>
<dbReference type="PANTHER" id="PTHR33495:SF2">
    <property type="entry name" value="ANTI-SIGMA FACTOR ANTAGONIST TM_1081-RELATED"/>
    <property type="match status" value="1"/>
</dbReference>
<dbReference type="InterPro" id="IPR058548">
    <property type="entry name" value="MlaB-like_STAS"/>
</dbReference>
<dbReference type="OrthoDB" id="4829674at2"/>
<dbReference type="InterPro" id="IPR002645">
    <property type="entry name" value="STAS_dom"/>
</dbReference>
<name>A0A511YW67_9CELL</name>
<dbReference type="AlphaFoldDB" id="A0A511YW67"/>